<dbReference type="Proteomes" id="UP001596528">
    <property type="component" value="Unassembled WGS sequence"/>
</dbReference>
<dbReference type="Gene3D" id="2.60.120.260">
    <property type="entry name" value="Galactose-binding domain-like"/>
    <property type="match status" value="1"/>
</dbReference>
<reference evidence="6" key="1">
    <citation type="journal article" date="2019" name="Int. J. Syst. Evol. Microbiol.">
        <title>The Global Catalogue of Microorganisms (GCM) 10K type strain sequencing project: providing services to taxonomists for standard genome sequencing and annotation.</title>
        <authorList>
            <consortium name="The Broad Institute Genomics Platform"/>
            <consortium name="The Broad Institute Genome Sequencing Center for Infectious Disease"/>
            <person name="Wu L."/>
            <person name="Ma J."/>
        </authorList>
    </citation>
    <scope>NUCLEOTIDE SEQUENCE [LARGE SCALE GENOMIC DNA]</scope>
    <source>
        <strain evidence="6">JCM 18657</strain>
    </source>
</reference>
<organism evidence="5 6">
    <name type="scientific">Paenibacillus thermoaerophilus</name>
    <dbReference type="NCBI Taxonomy" id="1215385"/>
    <lineage>
        <taxon>Bacteria</taxon>
        <taxon>Bacillati</taxon>
        <taxon>Bacillota</taxon>
        <taxon>Bacilli</taxon>
        <taxon>Bacillales</taxon>
        <taxon>Paenibacillaceae</taxon>
        <taxon>Paenibacillus</taxon>
    </lineage>
</organism>
<dbReference type="InterPro" id="IPR011050">
    <property type="entry name" value="Pectin_lyase_fold/virulence"/>
</dbReference>
<dbReference type="PROSITE" id="PS50022">
    <property type="entry name" value="FA58C_3"/>
    <property type="match status" value="1"/>
</dbReference>
<dbReference type="SUPFAM" id="SSF51126">
    <property type="entry name" value="Pectin lyase-like"/>
    <property type="match status" value="2"/>
</dbReference>
<dbReference type="InterPro" id="IPR022441">
    <property type="entry name" value="Para_beta_helix_rpt-2"/>
</dbReference>
<feature type="chain" id="PRO_5046400416" evidence="2">
    <location>
        <begin position="30"/>
        <end position="1309"/>
    </location>
</feature>
<accession>A0ABW2V443</accession>
<dbReference type="InterPro" id="IPR051465">
    <property type="entry name" value="Cell_Envelope_Struct_Comp"/>
</dbReference>
<dbReference type="NCBIfam" id="TIGR03804">
    <property type="entry name" value="para_beta_helix"/>
    <property type="match status" value="1"/>
</dbReference>
<comment type="caution">
    <text evidence="5">The sequence shown here is derived from an EMBL/GenBank/DDBJ whole genome shotgun (WGS) entry which is preliminary data.</text>
</comment>
<name>A0ABW2V443_9BACL</name>
<keyword evidence="6" id="KW-1185">Reference proteome</keyword>
<dbReference type="InterPro" id="IPR008979">
    <property type="entry name" value="Galactose-bd-like_sf"/>
</dbReference>
<dbReference type="InterPro" id="IPR000421">
    <property type="entry name" value="FA58C"/>
</dbReference>
<dbReference type="InterPro" id="IPR006626">
    <property type="entry name" value="PbH1"/>
</dbReference>
<dbReference type="RefSeq" id="WP_170209480.1">
    <property type="nucleotide sequence ID" value="NZ_JBHTGQ010000031.1"/>
</dbReference>
<keyword evidence="2" id="KW-0732">Signal</keyword>
<evidence type="ECO:0000256" key="2">
    <source>
        <dbReference type="SAM" id="SignalP"/>
    </source>
</evidence>
<protein>
    <submittedName>
        <fullName evidence="5">S-layer homology domain-containing protein</fullName>
    </submittedName>
</protein>
<dbReference type="SUPFAM" id="SSF49785">
    <property type="entry name" value="Galactose-binding domain-like"/>
    <property type="match status" value="1"/>
</dbReference>
<evidence type="ECO:0000259" key="3">
    <source>
        <dbReference type="PROSITE" id="PS50022"/>
    </source>
</evidence>
<gene>
    <name evidence="5" type="ORF">ACFQWB_13425</name>
</gene>
<dbReference type="PANTHER" id="PTHR43308:SF5">
    <property type="entry name" value="S-LAYER PROTEIN _ PEPTIDOGLYCAN ENDO-BETA-N-ACETYLGLUCOSAMINIDASE"/>
    <property type="match status" value="1"/>
</dbReference>
<dbReference type="InterPro" id="IPR039448">
    <property type="entry name" value="Beta_helix"/>
</dbReference>
<proteinExistence type="predicted"/>
<feature type="region of interest" description="Disordered" evidence="1">
    <location>
        <begin position="870"/>
        <end position="897"/>
    </location>
</feature>
<dbReference type="Pfam" id="PF00754">
    <property type="entry name" value="F5_F8_type_C"/>
    <property type="match status" value="1"/>
</dbReference>
<feature type="signal peptide" evidence="2">
    <location>
        <begin position="1"/>
        <end position="29"/>
    </location>
</feature>
<dbReference type="Pfam" id="PF00395">
    <property type="entry name" value="SLH"/>
    <property type="match status" value="3"/>
</dbReference>
<dbReference type="EMBL" id="JBHTGQ010000031">
    <property type="protein sequence ID" value="MFC7750922.1"/>
    <property type="molecule type" value="Genomic_DNA"/>
</dbReference>
<dbReference type="PANTHER" id="PTHR43308">
    <property type="entry name" value="OUTER MEMBRANE PROTEIN ALPHA-RELATED"/>
    <property type="match status" value="1"/>
</dbReference>
<feature type="domain" description="SLH" evidence="4">
    <location>
        <begin position="1247"/>
        <end position="1309"/>
    </location>
</feature>
<dbReference type="InterPro" id="IPR012334">
    <property type="entry name" value="Pectin_lyas_fold"/>
</dbReference>
<evidence type="ECO:0000256" key="1">
    <source>
        <dbReference type="SAM" id="MobiDB-lite"/>
    </source>
</evidence>
<dbReference type="SMART" id="SM00710">
    <property type="entry name" value="PbH1"/>
    <property type="match status" value="12"/>
</dbReference>
<feature type="domain" description="SLH" evidence="4">
    <location>
        <begin position="1177"/>
        <end position="1240"/>
    </location>
</feature>
<sequence>MTHRNRWIGLVASLALALQAAWAPSRGHAAEQVTEYPAVPAAANAVIDQANPDRHYAKAHKSGGDGAYNIKPGNGTERIGYYQFAVDASRIPDDANRIYFSIKGKSNAAQGTVTLEVYGVTADGWASDGAFQDAVPESGSLLLTWNNAPVKPAAGGSGFEYAPGAQAIPLGTFAVQENKDGEALIDATQFVRQHGADGYVTFMVRGTEAKNVQIYNTFKTGSFPKPDGSGNIARTPSLTVRKVEDVAHAVKPYAIPASGVVASADDGNIAANTVDNNRYTRWSAQNSDGVKQTITYDLGETKPIGYVGIAFYNGDTRASMFDLLVSDDGETWREAAVGLTSSGASVQVEPFDLHGLHLNARYVRYVGHGNNSANASSRGWNSLTEFQVYPPHSEGRTVVVPVPDVEPERPPAAPFTKPGLYKPDGSAYTPHTPNPVTGVTLDLSDPKYGIDPADNGYDDLPGILAALAEAKYGDEVYFPDGVYNLVSMMPGDAQTHFQLINGVNLRGQSREGTILKSHMTGAGNSRVIKAFNKNNVKISNLTITSTFAGPYSTDTTKQNPGIGGFGNGIYIDQSGEKGSYNITIDNVLIEHFQRMGIRISKSRDITVRNSVFRNATDVGPGGAGYGITVQGTPKTDTLGLDTDTYFNLIENNRFEGPYIRHGVTVQYYAHNNLLRNNTFDGTLLDAIDLHGEDEYLNEVAYNTVANVPGGGIGVGNTGGTVPTNHDASGPGNYIHHNVITNAREGILVYMGSPDTVIEANTIEGTAELADAAGIKLLNAPGTIVRNNVIRGNTAPGFKGILLAHDNGDQRAGGVGAGDPSNITIEGNTVTGNTNGLIAEAGSGITITGNTIANNAVYNWRIGDAVELAESDLPSRQDPPPAAQQPSGPWIPSRPVFDADADGTVTIRHLPVTRRTSEGRSAASVTPGGEELLEALRLSAAGRGTGRVILAVGTEADAYEAVLTRTAIERLAESDAGAVLALDTRLGSYEMPLRLLRTLSDGGEAADVSLAIEPPTEETAAALERAAAEAGMRWTGIAADYMVRVGADGVARDYGTVYVTRTMPFAPGTNPANATVVRYDSATGRLFFVPGLIASREDGTAAAVFKRNGNSVYALIEGERTFADIAGHWARAEVEALASKLILNGVSESAFGPERAVTRAELAVMLVRSLGMDAAIASGREFADVAADDWFAGEVRLAAELGLADGFEDGTYRPDRAITREQMAALLVRAMRMLGAGGGSEAAGRRDLSAYADRHEVSAWAQAEVEAALRLGLMTGITDDRYAPGDAVTRAQAAVALKRLLVRLEFLPAH</sequence>
<dbReference type="InterPro" id="IPR001119">
    <property type="entry name" value="SLH_dom"/>
</dbReference>
<evidence type="ECO:0000313" key="6">
    <source>
        <dbReference type="Proteomes" id="UP001596528"/>
    </source>
</evidence>
<dbReference type="Pfam" id="PF13229">
    <property type="entry name" value="Beta_helix"/>
    <property type="match status" value="1"/>
</dbReference>
<dbReference type="PROSITE" id="PS51272">
    <property type="entry name" value="SLH"/>
    <property type="match status" value="3"/>
</dbReference>
<feature type="domain" description="F5/8 type C" evidence="3">
    <location>
        <begin position="233"/>
        <end position="365"/>
    </location>
</feature>
<evidence type="ECO:0000313" key="5">
    <source>
        <dbReference type="EMBL" id="MFC7750922.1"/>
    </source>
</evidence>
<evidence type="ECO:0000259" key="4">
    <source>
        <dbReference type="PROSITE" id="PS51272"/>
    </source>
</evidence>
<dbReference type="Gene3D" id="2.160.20.10">
    <property type="entry name" value="Single-stranded right-handed beta-helix, Pectin lyase-like"/>
    <property type="match status" value="1"/>
</dbReference>
<feature type="domain" description="SLH" evidence="4">
    <location>
        <begin position="1116"/>
        <end position="1176"/>
    </location>
</feature>